<protein>
    <submittedName>
        <fullName evidence="3">Major facilitator superfamily MFS-1</fullName>
    </submittedName>
</protein>
<name>K1U896_9ZZZZ</name>
<dbReference type="PROSITE" id="PS50850">
    <property type="entry name" value="MFS"/>
    <property type="match status" value="1"/>
</dbReference>
<evidence type="ECO:0000259" key="2">
    <source>
        <dbReference type="PROSITE" id="PS50850"/>
    </source>
</evidence>
<dbReference type="GO" id="GO:0022857">
    <property type="term" value="F:transmembrane transporter activity"/>
    <property type="evidence" value="ECO:0007669"/>
    <property type="project" value="InterPro"/>
</dbReference>
<dbReference type="EMBL" id="AJWZ01000653">
    <property type="protein sequence ID" value="EKC76194.1"/>
    <property type="molecule type" value="Genomic_DNA"/>
</dbReference>
<sequence length="130" mass="14276">MEKNKKRVFTGTVAMLVILFGLLRIAIFTGYHMVTPFLPEIARNLDTTIVVIGLAISIRSAMGFLGPVWGGIIDLFGKKNSLLIALLTFAASYAAIYFFPSFPCFVVALPISYAATLTFDSAMYSYLSEM</sequence>
<proteinExistence type="predicted"/>
<reference evidence="3" key="1">
    <citation type="journal article" date="2013" name="Environ. Microbiol.">
        <title>Microbiota from the distal guts of lean and obese adolescents exhibit partial functional redundancy besides clear differences in community structure.</title>
        <authorList>
            <person name="Ferrer M."/>
            <person name="Ruiz A."/>
            <person name="Lanza F."/>
            <person name="Haange S.B."/>
            <person name="Oberbach A."/>
            <person name="Till H."/>
            <person name="Bargiela R."/>
            <person name="Campoy C."/>
            <person name="Segura M.T."/>
            <person name="Richter M."/>
            <person name="von Bergen M."/>
            <person name="Seifert J."/>
            <person name="Suarez A."/>
        </authorList>
    </citation>
    <scope>NUCLEOTIDE SEQUENCE</scope>
</reference>
<feature type="domain" description="Major facilitator superfamily (MFS) profile" evidence="2">
    <location>
        <begin position="14"/>
        <end position="130"/>
    </location>
</feature>
<evidence type="ECO:0000313" key="3">
    <source>
        <dbReference type="EMBL" id="EKC76194.1"/>
    </source>
</evidence>
<feature type="non-terminal residue" evidence="3">
    <location>
        <position position="130"/>
    </location>
</feature>
<feature type="transmembrane region" description="Helical" evidence="1">
    <location>
        <begin position="12"/>
        <end position="34"/>
    </location>
</feature>
<dbReference type="Gene3D" id="1.20.1250.20">
    <property type="entry name" value="MFS general substrate transporter like domains"/>
    <property type="match status" value="1"/>
</dbReference>
<dbReference type="SUPFAM" id="SSF103473">
    <property type="entry name" value="MFS general substrate transporter"/>
    <property type="match status" value="1"/>
</dbReference>
<feature type="transmembrane region" description="Helical" evidence="1">
    <location>
        <begin position="49"/>
        <end position="69"/>
    </location>
</feature>
<gene>
    <name evidence="3" type="ORF">OBE_00964</name>
</gene>
<organism evidence="3">
    <name type="scientific">human gut metagenome</name>
    <dbReference type="NCBI Taxonomy" id="408170"/>
    <lineage>
        <taxon>unclassified sequences</taxon>
        <taxon>metagenomes</taxon>
        <taxon>organismal metagenomes</taxon>
    </lineage>
</organism>
<keyword evidence="1" id="KW-0812">Transmembrane</keyword>
<comment type="caution">
    <text evidence="3">The sequence shown here is derived from an EMBL/GenBank/DDBJ whole genome shotgun (WGS) entry which is preliminary data.</text>
</comment>
<keyword evidence="1" id="KW-1133">Transmembrane helix</keyword>
<dbReference type="Pfam" id="PF07690">
    <property type="entry name" value="MFS_1"/>
    <property type="match status" value="1"/>
</dbReference>
<dbReference type="InterPro" id="IPR020846">
    <property type="entry name" value="MFS_dom"/>
</dbReference>
<evidence type="ECO:0000256" key="1">
    <source>
        <dbReference type="SAM" id="Phobius"/>
    </source>
</evidence>
<dbReference type="AlphaFoldDB" id="K1U896"/>
<dbReference type="InterPro" id="IPR036259">
    <property type="entry name" value="MFS_trans_sf"/>
</dbReference>
<keyword evidence="1" id="KW-0472">Membrane</keyword>
<accession>K1U896</accession>
<dbReference type="InterPro" id="IPR011701">
    <property type="entry name" value="MFS"/>
</dbReference>